<dbReference type="SMART" id="SM01080">
    <property type="entry name" value="CHASE2"/>
    <property type="match status" value="1"/>
</dbReference>
<proteinExistence type="predicted"/>
<sequence length="783" mass="87374">MAKLAILRISEGSFEQGFSVLLQIGDEGARPSVEQVGNLPPFPELPIAYQQWQKFYRSLGSRSRLSAATRQVKNVSTRADCLIAAHKLQTLLNDWCRSEPFRPLREKWLEQLSPGDSIRILLQTDHPLLQRLPWHQLDLLERYPHAEIGLSAPSYARPLVQPSTSGTVRILAILGHSEGIDLQADRQLLQSLPHADVHFLVEPRREELSDRLWEQPWDVLFFAGHSHSDAAAEQGSIYLNPSDRLSLKELKHALQKAVRHGLQLAVFNSCDGLGLARELTDLQLPQMIVMREPVPDLVAQAFLRFFLTGYAQNVPLYEAVREARDRLQTLEPTFPCATWLPVIWQNPAVLPPTWQSLMGPPSEPVRLTQTTWRTAFGSSLVIALLVNLIRLLGGFQTVELQAFDQLMRLRPAQAPDSRLAIVTIDDEDIEQQRQNYDLKGVSLSDAALSRLLEQLEKYQPRVIGLDVYRDFAAEPKETGLIRRLSQMENLVGICKVSDREHDPNGIRPPEEIPGDRLGFSDFLPDADGVLRRHLLFMNPEATSHCQATFAFSTQLATRYLVANGAEPSFTPGGDFRLGDTVFRRLSRRTGAYQGIDANGGQILLNYRRGEAIADTVALRDVLSGRVPPLAMERTFRDRVVIIGVTAKTAPDQWQTSLSTSPQTTLPGVFVQAHMVSQLLSAVLDRRPLLWVWPLWGDAVWIGAWAMVGGTLTWVLFPRYPLRRWGLRLVAAIAGASLLLTVLAIGLLQIGGWVPLVPAAIALLLTSGIGIALPVVKLRRLSNS</sequence>
<dbReference type="Pfam" id="PF05226">
    <property type="entry name" value="CHASE2"/>
    <property type="match status" value="1"/>
</dbReference>
<dbReference type="InterPro" id="IPR024983">
    <property type="entry name" value="CHAT_dom"/>
</dbReference>
<dbReference type="AlphaFoldDB" id="A0A7C3PFE8"/>
<dbReference type="Pfam" id="PF12770">
    <property type="entry name" value="CHAT"/>
    <property type="match status" value="1"/>
</dbReference>
<evidence type="ECO:0000256" key="1">
    <source>
        <dbReference type="SAM" id="Phobius"/>
    </source>
</evidence>
<accession>A0A7C3PFE8</accession>
<protein>
    <submittedName>
        <fullName evidence="3">CHASE2 domain-containing protein</fullName>
    </submittedName>
</protein>
<dbReference type="InterPro" id="IPR007890">
    <property type="entry name" value="CHASE2"/>
</dbReference>
<evidence type="ECO:0000313" key="3">
    <source>
        <dbReference type="EMBL" id="HFM98495.1"/>
    </source>
</evidence>
<keyword evidence="1" id="KW-1133">Transmembrane helix</keyword>
<feature type="transmembrane region" description="Helical" evidence="1">
    <location>
        <begin position="690"/>
        <end position="716"/>
    </location>
</feature>
<comment type="caution">
    <text evidence="3">The sequence shown here is derived from an EMBL/GenBank/DDBJ whole genome shotgun (WGS) entry which is preliminary data.</text>
</comment>
<reference evidence="3" key="1">
    <citation type="journal article" date="2020" name="mSystems">
        <title>Genome- and Community-Level Interaction Insights into Carbon Utilization and Element Cycling Functions of Hydrothermarchaeota in Hydrothermal Sediment.</title>
        <authorList>
            <person name="Zhou Z."/>
            <person name="Liu Y."/>
            <person name="Xu W."/>
            <person name="Pan J."/>
            <person name="Luo Z.H."/>
            <person name="Li M."/>
        </authorList>
    </citation>
    <scope>NUCLEOTIDE SEQUENCE [LARGE SCALE GENOMIC DNA]</scope>
    <source>
        <strain evidence="3">SpSt-418</strain>
    </source>
</reference>
<organism evidence="3">
    <name type="scientific">Oscillatoriales cyanobacterium SpSt-418</name>
    <dbReference type="NCBI Taxonomy" id="2282169"/>
    <lineage>
        <taxon>Bacteria</taxon>
        <taxon>Bacillati</taxon>
        <taxon>Cyanobacteriota</taxon>
        <taxon>Cyanophyceae</taxon>
        <taxon>Oscillatoriophycideae</taxon>
        <taxon>Oscillatoriales</taxon>
    </lineage>
</organism>
<feature type="transmembrane region" description="Helical" evidence="1">
    <location>
        <begin position="728"/>
        <end position="749"/>
    </location>
</feature>
<name>A0A7C3PFE8_9CYAN</name>
<feature type="domain" description="CHASE2" evidence="2">
    <location>
        <begin position="395"/>
        <end position="711"/>
    </location>
</feature>
<feature type="transmembrane region" description="Helical" evidence="1">
    <location>
        <begin position="755"/>
        <end position="775"/>
    </location>
</feature>
<evidence type="ECO:0000259" key="2">
    <source>
        <dbReference type="SMART" id="SM01080"/>
    </source>
</evidence>
<keyword evidence="1" id="KW-0472">Membrane</keyword>
<gene>
    <name evidence="3" type="ORF">ENR64_12200</name>
</gene>
<keyword evidence="1" id="KW-0812">Transmembrane</keyword>
<dbReference type="EMBL" id="DSRU01000173">
    <property type="protein sequence ID" value="HFM98495.1"/>
    <property type="molecule type" value="Genomic_DNA"/>
</dbReference>